<feature type="transmembrane region" description="Helical" evidence="1">
    <location>
        <begin position="123"/>
        <end position="142"/>
    </location>
</feature>
<feature type="transmembrane region" description="Helical" evidence="1">
    <location>
        <begin position="62"/>
        <end position="82"/>
    </location>
</feature>
<dbReference type="STRING" id="279824.SAMN03080617_03715"/>
<dbReference type="RefSeq" id="WP_139183673.1">
    <property type="nucleotide sequence ID" value="NZ_FMXE01000035.1"/>
</dbReference>
<evidence type="ECO:0000256" key="1">
    <source>
        <dbReference type="SAM" id="Phobius"/>
    </source>
</evidence>
<evidence type="ECO:0000313" key="2">
    <source>
        <dbReference type="EMBL" id="SDA93368.1"/>
    </source>
</evidence>
<organism evidence="2 3">
    <name type="scientific">Algoriphagus alkaliphilus</name>
    <dbReference type="NCBI Taxonomy" id="279824"/>
    <lineage>
        <taxon>Bacteria</taxon>
        <taxon>Pseudomonadati</taxon>
        <taxon>Bacteroidota</taxon>
        <taxon>Cytophagia</taxon>
        <taxon>Cytophagales</taxon>
        <taxon>Cyclobacteriaceae</taxon>
        <taxon>Algoriphagus</taxon>
    </lineage>
</organism>
<name>A0A1G5ZEL1_9BACT</name>
<protein>
    <recommendedName>
        <fullName evidence="4">DUF4293 family protein</fullName>
    </recommendedName>
</protein>
<sequence length="160" mass="17583">MIQRLQTIFLFLVVVGMGITVGTPLWEQADTGSGTGDSWNLTAFMLSNYDAAGEVIQSSSKWYIATLASFAGLLALISIFQYKNRARQMMINMINSLLMVGLVATVFLTTNGINQAISAEVAGAYQIGFWAILASMVCNMLANRFIRKDEALVRSVDRIR</sequence>
<dbReference type="OrthoDB" id="594989at2"/>
<dbReference type="InterPro" id="IPR025635">
    <property type="entry name" value="DUF4293"/>
</dbReference>
<evidence type="ECO:0000313" key="3">
    <source>
        <dbReference type="Proteomes" id="UP000198756"/>
    </source>
</evidence>
<gene>
    <name evidence="2" type="ORF">SAMN03080617_03715</name>
</gene>
<feature type="transmembrane region" description="Helical" evidence="1">
    <location>
        <begin position="7"/>
        <end position="26"/>
    </location>
</feature>
<dbReference type="AlphaFoldDB" id="A0A1G5ZEL1"/>
<dbReference type="EMBL" id="FMXE01000035">
    <property type="protein sequence ID" value="SDA93368.1"/>
    <property type="molecule type" value="Genomic_DNA"/>
</dbReference>
<evidence type="ECO:0008006" key="4">
    <source>
        <dbReference type="Google" id="ProtNLM"/>
    </source>
</evidence>
<keyword evidence="3" id="KW-1185">Reference proteome</keyword>
<accession>A0A1G5ZEL1</accession>
<proteinExistence type="predicted"/>
<keyword evidence="1" id="KW-1133">Transmembrane helix</keyword>
<keyword evidence="1" id="KW-0472">Membrane</keyword>
<feature type="transmembrane region" description="Helical" evidence="1">
    <location>
        <begin position="94"/>
        <end position="117"/>
    </location>
</feature>
<dbReference type="Pfam" id="PF14126">
    <property type="entry name" value="DUF4293"/>
    <property type="match status" value="1"/>
</dbReference>
<reference evidence="3" key="1">
    <citation type="submission" date="2016-10" db="EMBL/GenBank/DDBJ databases">
        <authorList>
            <person name="Varghese N."/>
            <person name="Submissions S."/>
        </authorList>
    </citation>
    <scope>NUCLEOTIDE SEQUENCE [LARGE SCALE GENOMIC DNA]</scope>
    <source>
        <strain evidence="3">DSM 22703</strain>
    </source>
</reference>
<dbReference type="Proteomes" id="UP000198756">
    <property type="component" value="Unassembled WGS sequence"/>
</dbReference>
<keyword evidence="1" id="KW-0812">Transmembrane</keyword>